<evidence type="ECO:0000313" key="1">
    <source>
        <dbReference type="EMBL" id="WRT66297.1"/>
    </source>
</evidence>
<evidence type="ECO:0008006" key="3">
    <source>
        <dbReference type="Google" id="ProtNLM"/>
    </source>
</evidence>
<name>A0ABZ1D154_9TREE</name>
<accession>A0ABZ1D154</accession>
<protein>
    <recommendedName>
        <fullName evidence="3">F-box domain-containing protein</fullName>
    </recommendedName>
</protein>
<dbReference type="EMBL" id="CP141884">
    <property type="protein sequence ID" value="WRT66297.1"/>
    <property type="molecule type" value="Genomic_DNA"/>
</dbReference>
<evidence type="ECO:0000313" key="2">
    <source>
        <dbReference type="Proteomes" id="UP001329825"/>
    </source>
</evidence>
<gene>
    <name evidence="1" type="ORF">IL334_003251</name>
</gene>
<dbReference type="GeneID" id="87955382"/>
<dbReference type="RefSeq" id="XP_062791037.1">
    <property type="nucleotide sequence ID" value="XM_062934986.1"/>
</dbReference>
<proteinExistence type="predicted"/>
<organism evidence="1 2">
    <name type="scientific">Kwoniella shivajii</name>
    <dbReference type="NCBI Taxonomy" id="564305"/>
    <lineage>
        <taxon>Eukaryota</taxon>
        <taxon>Fungi</taxon>
        <taxon>Dikarya</taxon>
        <taxon>Basidiomycota</taxon>
        <taxon>Agaricomycotina</taxon>
        <taxon>Tremellomycetes</taxon>
        <taxon>Tremellales</taxon>
        <taxon>Cryptococcaceae</taxon>
        <taxon>Kwoniella</taxon>
    </lineage>
</organism>
<sequence>MYSHENIPNCVPDSSLSFTSPGGLQLPPKLVLYVFSILEVQGACGTLARLQESSRITYKHVNLYLYRHLYLFRSTFDKLFAFFHQEVSRATSWESPAFSALRQLNDPMDDVGQLLSLSPGARMISLFTLVKKITLTFDISEESEIYPFEAYKIVARAMSQFDGRRLFSEVTHFRILGSRTFRWSPGQVLWFFALSCQPKHLCIKWPDETWSLIHVTEDFKSNLTKVVVHNVDRVAIPSTGDLTIDMSYAISNCNHESCASGEGCALTTLAHARSLSDTASLVSQAEHRSSYSILRILSGDGMTKESEHVCRQIVNIARQFLEEDSGNSHFWHKRFASEEKKIAWEKRYVSFLDTVVIVPHKEALAEPPCEVCGGK</sequence>
<keyword evidence="2" id="KW-1185">Reference proteome</keyword>
<dbReference type="Proteomes" id="UP001329825">
    <property type="component" value="Chromosome 4"/>
</dbReference>
<reference evidence="1 2" key="1">
    <citation type="submission" date="2024-01" db="EMBL/GenBank/DDBJ databases">
        <title>Comparative genomics of Cryptococcus and Kwoniella reveals pathogenesis evolution and contrasting modes of karyotype evolution via chromosome fusion or intercentromeric recombination.</title>
        <authorList>
            <person name="Coelho M.A."/>
            <person name="David-Palma M."/>
            <person name="Shea T."/>
            <person name="Bowers K."/>
            <person name="McGinley-Smith S."/>
            <person name="Mohammad A.W."/>
            <person name="Gnirke A."/>
            <person name="Yurkov A.M."/>
            <person name="Nowrousian M."/>
            <person name="Sun S."/>
            <person name="Cuomo C.A."/>
            <person name="Heitman J."/>
        </authorList>
    </citation>
    <scope>NUCLEOTIDE SEQUENCE [LARGE SCALE GENOMIC DNA]</scope>
    <source>
        <strain evidence="1">CBS 11374</strain>
    </source>
</reference>